<keyword evidence="1" id="KW-0732">Signal</keyword>
<dbReference type="EMBL" id="LC066370">
    <property type="protein sequence ID" value="BAT25842.1"/>
    <property type="molecule type" value="Genomic_DNA"/>
</dbReference>
<feature type="chain" id="PRO_5006057830" description="Peptidase" evidence="1">
    <location>
        <begin position="23"/>
        <end position="196"/>
    </location>
</feature>
<evidence type="ECO:0000313" key="2">
    <source>
        <dbReference type="EMBL" id="BAT25842.1"/>
    </source>
</evidence>
<protein>
    <recommendedName>
        <fullName evidence="3">Peptidase</fullName>
    </recommendedName>
</protein>
<dbReference type="PIRSF" id="PIRSF010521">
    <property type="entry name" value="DUF922_bac"/>
    <property type="match status" value="1"/>
</dbReference>
<dbReference type="RefSeq" id="WP_060600323.1">
    <property type="nucleotide sequence ID" value="NZ_BBWQ01000001.1"/>
</dbReference>
<feature type="signal peptide" evidence="1">
    <location>
        <begin position="1"/>
        <end position="22"/>
    </location>
</feature>
<proteinExistence type="predicted"/>
<organism evidence="2">
    <name type="scientific">Aureimonas altamirensis</name>
    <dbReference type="NCBI Taxonomy" id="370622"/>
    <lineage>
        <taxon>Bacteria</taxon>
        <taxon>Pseudomonadati</taxon>
        <taxon>Pseudomonadota</taxon>
        <taxon>Alphaproteobacteria</taxon>
        <taxon>Hyphomicrobiales</taxon>
        <taxon>Aurantimonadaceae</taxon>
        <taxon>Aureimonas</taxon>
    </lineage>
</organism>
<evidence type="ECO:0000256" key="1">
    <source>
        <dbReference type="SAM" id="SignalP"/>
    </source>
</evidence>
<sequence length="196" mass="21556">MRITALAALLATLFFAHSPAAAWTAQEVEEPYAVTGRTGIELYDSIGERGPSAGASRAIAVTTFKLTWQRDYRPSAGGCVLQSARPRLIITYRLPKPSQRLPADVAASWQRFIDGMRAHERVHGEHIVDMVRRIEAVSVGLTVPNDPSCKRIREVLTEKLGALSQEQRARSRAFDQVEMSDGGNVHRLILALVNGP</sequence>
<evidence type="ECO:0008006" key="3">
    <source>
        <dbReference type="Google" id="ProtNLM"/>
    </source>
</evidence>
<reference evidence="2" key="1">
    <citation type="journal article" date="2015" name="Proc. Natl. Acad. Sci. U.S.A.">
        <title>Bacterial clade with the ribosomal RNA operon on a small plasmid rather than the chromosome.</title>
        <authorList>
            <person name="Anda M."/>
            <person name="Ohtsubo Y."/>
            <person name="Okubo T."/>
            <person name="Sugawara M."/>
            <person name="Nagata Y."/>
            <person name="Tsuda M."/>
            <person name="Minamisawa K."/>
            <person name="Mitsui H."/>
        </authorList>
    </citation>
    <scope>NUCLEOTIDE SEQUENCE</scope>
    <source>
        <strain evidence="2">DSM 21988</strain>
    </source>
</reference>
<accession>A0A0P0YWS6</accession>
<dbReference type="Pfam" id="PF06037">
    <property type="entry name" value="DUF922"/>
    <property type="match status" value="1"/>
</dbReference>
<dbReference type="InterPro" id="IPR010321">
    <property type="entry name" value="DUF922"/>
</dbReference>
<name>A0A0P0YWS6_9HYPH</name>
<dbReference type="AlphaFoldDB" id="A0A0P0YWS6"/>